<proteinExistence type="predicted"/>
<dbReference type="PANTHER" id="PTHR40734:SF1">
    <property type="entry name" value="DNA-BINDING PROTEIN"/>
    <property type="match status" value="1"/>
</dbReference>
<keyword evidence="1" id="KW-0238">DNA-binding</keyword>
<dbReference type="AlphaFoldDB" id="A0A1J5THF7"/>
<accession>A0A1J5THF7</accession>
<dbReference type="GO" id="GO:0003677">
    <property type="term" value="F:DNA binding"/>
    <property type="evidence" value="ECO:0007669"/>
    <property type="project" value="UniProtKB-KW"/>
</dbReference>
<comment type="caution">
    <text evidence="1">The sequence shown here is derived from an EMBL/GenBank/DDBJ whole genome shotgun (WGS) entry which is preliminary data.</text>
</comment>
<reference evidence="1 2" key="1">
    <citation type="submission" date="2016-08" db="EMBL/GenBank/DDBJ databases">
        <title>New Insights into Marine Group III Euryarchaeota, from dark to light.</title>
        <authorList>
            <person name="Haro-Moreno J.M."/>
            <person name="Rodriguez-Valera F."/>
            <person name="Lopez-Garcia P."/>
            <person name="Moreira D."/>
            <person name="Martin-Cuadrado A.B."/>
        </authorList>
    </citation>
    <scope>NUCLEOTIDE SEQUENCE [LARGE SCALE GENOMIC DNA]</scope>
    <source>
        <strain evidence="1">CG-Bathy1</strain>
    </source>
</reference>
<dbReference type="Gene3D" id="1.10.150.280">
    <property type="entry name" value="AF1531-like domain"/>
    <property type="match status" value="1"/>
</dbReference>
<dbReference type="Pfam" id="PF04919">
    <property type="entry name" value="DUF655"/>
    <property type="match status" value="1"/>
</dbReference>
<dbReference type="PANTHER" id="PTHR40734">
    <property type="entry name" value="TRNA-SPECIFIC ADENOSINE DEAMINASE-RELATED"/>
    <property type="match status" value="1"/>
</dbReference>
<sequence length="179" mass="20847">MEEFAFLLDILPEGRPDSQRRFRRESIVYGIGSEEYKIFEMEPVKDASLSIGDKVYIGKEHELRTQIESVKARVKYNDLTHTAQSELPFILDDIIKSQEEKFVQFFNNAGPISRRYHSLELLPGLGKKTMQGVIGSRPFSSFQEIEDKVQGFKNPAKYISARIEHEIKVQDQKYRLFVR</sequence>
<name>A0A1J5THF7_9ARCH</name>
<dbReference type="Gene3D" id="2.40.50.140">
    <property type="entry name" value="Nucleic acid-binding proteins"/>
    <property type="match status" value="1"/>
</dbReference>
<dbReference type="SUPFAM" id="SSF160975">
    <property type="entry name" value="AF1531-like"/>
    <property type="match status" value="1"/>
</dbReference>
<dbReference type="EMBL" id="MIYU01000001">
    <property type="protein sequence ID" value="OIR20386.1"/>
    <property type="molecule type" value="Genomic_DNA"/>
</dbReference>
<dbReference type="Proteomes" id="UP000183815">
    <property type="component" value="Unassembled WGS sequence"/>
</dbReference>
<organism evidence="1 2">
    <name type="scientific">Marine Group III euryarchaeote CG-Bathy1</name>
    <dbReference type="NCBI Taxonomy" id="1889001"/>
    <lineage>
        <taxon>Archaea</taxon>
        <taxon>Methanobacteriati</taxon>
        <taxon>Thermoplasmatota</taxon>
        <taxon>Thermoplasmata</taxon>
        <taxon>Candidatus Thermoprofundales</taxon>
    </lineage>
</organism>
<protein>
    <submittedName>
        <fullName evidence="1">DNA-binding protein</fullName>
    </submittedName>
</protein>
<dbReference type="InterPro" id="IPR012340">
    <property type="entry name" value="NA-bd_OB-fold"/>
</dbReference>
<evidence type="ECO:0000313" key="2">
    <source>
        <dbReference type="Proteomes" id="UP000183815"/>
    </source>
</evidence>
<evidence type="ECO:0000313" key="1">
    <source>
        <dbReference type="EMBL" id="OIR20386.1"/>
    </source>
</evidence>
<gene>
    <name evidence="1" type="ORF">BEU04_00880</name>
</gene>
<dbReference type="InterPro" id="IPR007003">
    <property type="entry name" value="DUF655"/>
</dbReference>